<sequence>MRLGMFFQTTAQNFYTSPGPIRHGRPIWDKKKGIGHFRKYRTLNLEGIEAPLAGYSHIKLERRIIIIIKKNEIEIGASVCLLLFCFLSLFPLDHFAFVRHVLIHLCGKEGRGTWLFCTESLFLGVSNDGGLFFKFNGGMARIDD</sequence>
<evidence type="ECO:0000313" key="3">
    <source>
        <dbReference type="Proteomes" id="UP001054945"/>
    </source>
</evidence>
<dbReference type="Proteomes" id="UP001054945">
    <property type="component" value="Unassembled WGS sequence"/>
</dbReference>
<evidence type="ECO:0000313" key="2">
    <source>
        <dbReference type="EMBL" id="GIX89376.1"/>
    </source>
</evidence>
<gene>
    <name evidence="2" type="ORF">CEXT_243761</name>
</gene>
<organism evidence="2 3">
    <name type="scientific">Caerostris extrusa</name>
    <name type="common">Bark spider</name>
    <name type="synonym">Caerostris bankana</name>
    <dbReference type="NCBI Taxonomy" id="172846"/>
    <lineage>
        <taxon>Eukaryota</taxon>
        <taxon>Metazoa</taxon>
        <taxon>Ecdysozoa</taxon>
        <taxon>Arthropoda</taxon>
        <taxon>Chelicerata</taxon>
        <taxon>Arachnida</taxon>
        <taxon>Araneae</taxon>
        <taxon>Araneomorphae</taxon>
        <taxon>Entelegynae</taxon>
        <taxon>Araneoidea</taxon>
        <taxon>Araneidae</taxon>
        <taxon>Caerostris</taxon>
    </lineage>
</organism>
<evidence type="ECO:0000256" key="1">
    <source>
        <dbReference type="SAM" id="Phobius"/>
    </source>
</evidence>
<feature type="transmembrane region" description="Helical" evidence="1">
    <location>
        <begin position="73"/>
        <end position="92"/>
    </location>
</feature>
<protein>
    <submittedName>
        <fullName evidence="2">Uncharacterized protein</fullName>
    </submittedName>
</protein>
<proteinExistence type="predicted"/>
<name>A0AAV4NZJ4_CAEEX</name>
<accession>A0AAV4NZJ4</accession>
<dbReference type="EMBL" id="BPLR01003855">
    <property type="protein sequence ID" value="GIX89376.1"/>
    <property type="molecule type" value="Genomic_DNA"/>
</dbReference>
<keyword evidence="3" id="KW-1185">Reference proteome</keyword>
<reference evidence="2 3" key="1">
    <citation type="submission" date="2021-06" db="EMBL/GenBank/DDBJ databases">
        <title>Caerostris extrusa draft genome.</title>
        <authorList>
            <person name="Kono N."/>
            <person name="Arakawa K."/>
        </authorList>
    </citation>
    <scope>NUCLEOTIDE SEQUENCE [LARGE SCALE GENOMIC DNA]</scope>
</reference>
<dbReference type="AlphaFoldDB" id="A0AAV4NZJ4"/>
<keyword evidence="1" id="KW-1133">Transmembrane helix</keyword>
<keyword evidence="1" id="KW-0812">Transmembrane</keyword>
<keyword evidence="1" id="KW-0472">Membrane</keyword>
<comment type="caution">
    <text evidence="2">The sequence shown here is derived from an EMBL/GenBank/DDBJ whole genome shotgun (WGS) entry which is preliminary data.</text>
</comment>